<dbReference type="Proteomes" id="UP000324021">
    <property type="component" value="Unassembled WGS sequence"/>
</dbReference>
<dbReference type="STRING" id="392421.SAMN04488694_101268"/>
<dbReference type="EMBL" id="FMZP01000002">
    <property type="protein sequence ID" value="SDC25211.1"/>
    <property type="molecule type" value="Genomic_DNA"/>
</dbReference>
<evidence type="ECO:0000313" key="2">
    <source>
        <dbReference type="EMBL" id="SES73298.1"/>
    </source>
</evidence>
<accession>A0A1G6K2X7</accession>
<name>A0A1G6K2X7_9EURY</name>
<dbReference type="EMBL" id="FOIC01000001">
    <property type="protein sequence ID" value="SES73298.1"/>
    <property type="molecule type" value="Genomic_DNA"/>
</dbReference>
<dbReference type="RefSeq" id="WP_092929285.1">
    <property type="nucleotide sequence ID" value="NZ_FMZP01000002.1"/>
</dbReference>
<evidence type="ECO:0000313" key="3">
    <source>
        <dbReference type="Proteomes" id="UP000199320"/>
    </source>
</evidence>
<dbReference type="Gene3D" id="3.30.530.20">
    <property type="match status" value="1"/>
</dbReference>
<dbReference type="AlphaFoldDB" id="A0A1G6K2X7"/>
<dbReference type="Proteomes" id="UP000199320">
    <property type="component" value="Unassembled WGS sequence"/>
</dbReference>
<evidence type="ECO:0000313" key="1">
    <source>
        <dbReference type="EMBL" id="SDC25211.1"/>
    </source>
</evidence>
<proteinExistence type="predicted"/>
<reference evidence="2" key="1">
    <citation type="submission" date="2016-10" db="EMBL/GenBank/DDBJ databases">
        <authorList>
            <person name="de Groot N.N."/>
        </authorList>
    </citation>
    <scope>NUCLEOTIDE SEQUENCE [LARGE SCALE GENOMIC DNA]</scope>
    <source>
        <strain evidence="2">CDM_6</strain>
    </source>
</reference>
<dbReference type="SUPFAM" id="SSF55961">
    <property type="entry name" value="Bet v1-like"/>
    <property type="match status" value="1"/>
</dbReference>
<gene>
    <name evidence="2" type="ORF">SAMN04488694_101268</name>
    <name evidence="1" type="ORF">SAMN05192552_1002238</name>
</gene>
<organism evidence="1 4">
    <name type="scientific">Natrinema hispanicum</name>
    <dbReference type="NCBI Taxonomy" id="392421"/>
    <lineage>
        <taxon>Archaea</taxon>
        <taxon>Methanobacteriati</taxon>
        <taxon>Methanobacteriota</taxon>
        <taxon>Stenosarchaea group</taxon>
        <taxon>Halobacteria</taxon>
        <taxon>Halobacteriales</taxon>
        <taxon>Natrialbaceae</taxon>
        <taxon>Natrinema</taxon>
    </lineage>
</organism>
<dbReference type="InterPro" id="IPR019587">
    <property type="entry name" value="Polyketide_cyclase/dehydratase"/>
</dbReference>
<dbReference type="InterPro" id="IPR023393">
    <property type="entry name" value="START-like_dom_sf"/>
</dbReference>
<dbReference type="Pfam" id="PF10604">
    <property type="entry name" value="Polyketide_cyc2"/>
    <property type="match status" value="1"/>
</dbReference>
<protein>
    <submittedName>
        <fullName evidence="1">Polyketide cyclase / dehydrase and lipid transport</fullName>
    </submittedName>
</protein>
<evidence type="ECO:0000313" key="4">
    <source>
        <dbReference type="Proteomes" id="UP000324021"/>
    </source>
</evidence>
<dbReference type="OrthoDB" id="66844at2157"/>
<keyword evidence="3" id="KW-1185">Reference proteome</keyword>
<reference evidence="3 4" key="2">
    <citation type="submission" date="2016-10" db="EMBL/GenBank/DDBJ databases">
        <authorList>
            <person name="Varghese N."/>
            <person name="Submissions S."/>
        </authorList>
    </citation>
    <scope>NUCLEOTIDE SEQUENCE [LARGE SCALE GENOMIC DNA]</scope>
    <source>
        <strain evidence="1 4">CDM_1</strain>
        <strain evidence="3">CDM_6</strain>
    </source>
</reference>
<sequence>MTRVRTTRTPDGRRLEVSHVLSVPAADAWDALIDTTTWPDWSPIVLGVESTDRRIQTGTTGRVRLPGVWVPFEITGCTERRWTWRVTGIPAAGHRVDELNDERCRVAFELPLHQTGYTPVSLRALENLEALLESDAVAVE</sequence>